<name>A0A2G2WVZ7_CAPBA</name>
<evidence type="ECO:0000313" key="2">
    <source>
        <dbReference type="EMBL" id="PHT49361.1"/>
    </source>
</evidence>
<accession>A0A2G2WVZ7</accession>
<dbReference type="STRING" id="33114.A0A2G2WVZ7"/>
<reference evidence="3" key="2">
    <citation type="journal article" date="2017" name="J. Anim. Genet.">
        <title>Multiple reference genome sequences of hot pepper reveal the massive evolution of plant disease resistance genes by retroduplication.</title>
        <authorList>
            <person name="Kim S."/>
            <person name="Park J."/>
            <person name="Yeom S.-I."/>
            <person name="Kim Y.-M."/>
            <person name="Seo E."/>
            <person name="Kim K.-T."/>
            <person name="Kim M.-S."/>
            <person name="Lee J.M."/>
            <person name="Cheong K."/>
            <person name="Shin H.-S."/>
            <person name="Kim S.-B."/>
            <person name="Han K."/>
            <person name="Lee J."/>
            <person name="Park M."/>
            <person name="Lee H.-A."/>
            <person name="Lee H.-Y."/>
            <person name="Lee Y."/>
            <person name="Oh S."/>
            <person name="Lee J.H."/>
            <person name="Choi E."/>
            <person name="Choi E."/>
            <person name="Lee S.E."/>
            <person name="Jeon J."/>
            <person name="Kim H."/>
            <person name="Choi G."/>
            <person name="Song H."/>
            <person name="Lee J."/>
            <person name="Lee S.-C."/>
            <person name="Kwon J.-K."/>
            <person name="Lee H.-Y."/>
            <person name="Koo N."/>
            <person name="Hong Y."/>
            <person name="Kim R.W."/>
            <person name="Kang W.-H."/>
            <person name="Huh J.H."/>
            <person name="Kang B.-C."/>
            <person name="Yang T.-J."/>
            <person name="Lee Y.-H."/>
            <person name="Bennetzen J.L."/>
            <person name="Choi D."/>
        </authorList>
    </citation>
    <scope>NUCLEOTIDE SEQUENCE [LARGE SCALE GENOMIC DNA]</scope>
    <source>
        <strain evidence="3">cv. PBC81</strain>
    </source>
</reference>
<gene>
    <name evidence="2" type="ORF">CQW23_09108</name>
</gene>
<proteinExistence type="predicted"/>
<reference evidence="2 3" key="1">
    <citation type="journal article" date="2017" name="Genome Biol.">
        <title>New reference genome sequences of hot pepper reveal the massive evolution of plant disease-resistance genes by retroduplication.</title>
        <authorList>
            <person name="Kim S."/>
            <person name="Park J."/>
            <person name="Yeom S.I."/>
            <person name="Kim Y.M."/>
            <person name="Seo E."/>
            <person name="Kim K.T."/>
            <person name="Kim M.S."/>
            <person name="Lee J.M."/>
            <person name="Cheong K."/>
            <person name="Shin H.S."/>
            <person name="Kim S.B."/>
            <person name="Han K."/>
            <person name="Lee J."/>
            <person name="Park M."/>
            <person name="Lee H.A."/>
            <person name="Lee H.Y."/>
            <person name="Lee Y."/>
            <person name="Oh S."/>
            <person name="Lee J.H."/>
            <person name="Choi E."/>
            <person name="Choi E."/>
            <person name="Lee S.E."/>
            <person name="Jeon J."/>
            <person name="Kim H."/>
            <person name="Choi G."/>
            <person name="Song H."/>
            <person name="Lee J."/>
            <person name="Lee S.C."/>
            <person name="Kwon J.K."/>
            <person name="Lee H.Y."/>
            <person name="Koo N."/>
            <person name="Hong Y."/>
            <person name="Kim R.W."/>
            <person name="Kang W.H."/>
            <person name="Huh J.H."/>
            <person name="Kang B.C."/>
            <person name="Yang T.J."/>
            <person name="Lee Y.H."/>
            <person name="Bennetzen J.L."/>
            <person name="Choi D."/>
        </authorList>
    </citation>
    <scope>NUCLEOTIDE SEQUENCE [LARGE SCALE GENOMIC DNA]</scope>
    <source>
        <strain evidence="3">cv. PBC81</strain>
    </source>
</reference>
<dbReference type="EMBL" id="MLFT02000004">
    <property type="protein sequence ID" value="PHT49361.1"/>
    <property type="molecule type" value="Genomic_DNA"/>
</dbReference>
<feature type="region of interest" description="Disordered" evidence="1">
    <location>
        <begin position="1"/>
        <end position="22"/>
    </location>
</feature>
<keyword evidence="3" id="KW-1185">Reference proteome</keyword>
<organism evidence="2 3">
    <name type="scientific">Capsicum baccatum</name>
    <name type="common">Peruvian pepper</name>
    <dbReference type="NCBI Taxonomy" id="33114"/>
    <lineage>
        <taxon>Eukaryota</taxon>
        <taxon>Viridiplantae</taxon>
        <taxon>Streptophyta</taxon>
        <taxon>Embryophyta</taxon>
        <taxon>Tracheophyta</taxon>
        <taxon>Spermatophyta</taxon>
        <taxon>Magnoliopsida</taxon>
        <taxon>eudicotyledons</taxon>
        <taxon>Gunneridae</taxon>
        <taxon>Pentapetalae</taxon>
        <taxon>asterids</taxon>
        <taxon>lamiids</taxon>
        <taxon>Solanales</taxon>
        <taxon>Solanaceae</taxon>
        <taxon>Solanoideae</taxon>
        <taxon>Capsiceae</taxon>
        <taxon>Capsicum</taxon>
    </lineage>
</organism>
<evidence type="ECO:0000313" key="3">
    <source>
        <dbReference type="Proteomes" id="UP000224567"/>
    </source>
</evidence>
<sequence>MKLQIEPCIQQHRDEETENDVDDLEKDNANLLFRIEQIHEGKQTQSLIADTNVESPNITMKGEYQIGDKIKPLDPTKVGSVVQYGKVKCSLRRKAIGQSLIYNQLYPFEGL</sequence>
<comment type="caution">
    <text evidence="2">The sequence shown here is derived from an EMBL/GenBank/DDBJ whole genome shotgun (WGS) entry which is preliminary data.</text>
</comment>
<dbReference type="Proteomes" id="UP000224567">
    <property type="component" value="Unassembled WGS sequence"/>
</dbReference>
<dbReference type="AlphaFoldDB" id="A0A2G2WVZ7"/>
<dbReference type="OrthoDB" id="45007at2759"/>
<evidence type="ECO:0000256" key="1">
    <source>
        <dbReference type="SAM" id="MobiDB-lite"/>
    </source>
</evidence>
<protein>
    <submittedName>
        <fullName evidence="2">Purple acid phosphatase 15</fullName>
    </submittedName>
</protein>